<gene>
    <name evidence="1" type="ORF">WJX81_000650</name>
</gene>
<comment type="caution">
    <text evidence="1">The sequence shown here is derived from an EMBL/GenBank/DDBJ whole genome shotgun (WGS) entry which is preliminary data.</text>
</comment>
<proteinExistence type="predicted"/>
<keyword evidence="2" id="KW-1185">Reference proteome</keyword>
<sequence length="416" mass="45481">MSLMCVHTNYTAAAEHINEGYRRVINERRLAPRSYMTACNEAGVAPKTLALGVFGSVFGFAGKLLTAQYVGRIFMTSGARSFELQERHMQSLSAEVLRLDGNHKLGNQTQGETKGIVLGANENNEIVLALFSNSPEKRATFERALRLFKERNEQLDAQVRVVYIDDVTPGAVRFYQDIFGEHVIVLQDLVHAMKRITDHIPDGCLLKGRAAAELSDAFFVDVSGRKTISPPHVLVPRLFKYQGRWMKMVDPATGIPVFSIETQRAVLRVIGLAAGGFLSDPSGVDLHYVSASGVERVPRGTSIVETVNRQLERAARPTGSGPDLMERLMALAIWIWNLNAAVRHRGVPHPGMTDMEAIDNLKHAAAAANPALPDPCTGFNLDPSPVVEPFFRANLHLSLAGDLEQASAAFGGGVEF</sequence>
<protein>
    <submittedName>
        <fullName evidence="1">Uncharacterized protein</fullName>
    </submittedName>
</protein>
<accession>A0AAW1S8D8</accession>
<organism evidence="1 2">
    <name type="scientific">Elliptochloris bilobata</name>
    <dbReference type="NCBI Taxonomy" id="381761"/>
    <lineage>
        <taxon>Eukaryota</taxon>
        <taxon>Viridiplantae</taxon>
        <taxon>Chlorophyta</taxon>
        <taxon>core chlorophytes</taxon>
        <taxon>Trebouxiophyceae</taxon>
        <taxon>Trebouxiophyceae incertae sedis</taxon>
        <taxon>Elliptochloris clade</taxon>
        <taxon>Elliptochloris</taxon>
    </lineage>
</organism>
<evidence type="ECO:0000313" key="1">
    <source>
        <dbReference type="EMBL" id="KAK9842209.1"/>
    </source>
</evidence>
<reference evidence="1 2" key="1">
    <citation type="journal article" date="2024" name="Nat. Commun.">
        <title>Phylogenomics reveals the evolutionary origins of lichenization in chlorophyte algae.</title>
        <authorList>
            <person name="Puginier C."/>
            <person name="Libourel C."/>
            <person name="Otte J."/>
            <person name="Skaloud P."/>
            <person name="Haon M."/>
            <person name="Grisel S."/>
            <person name="Petersen M."/>
            <person name="Berrin J.G."/>
            <person name="Delaux P.M."/>
            <person name="Dal Grande F."/>
            <person name="Keller J."/>
        </authorList>
    </citation>
    <scope>NUCLEOTIDE SEQUENCE [LARGE SCALE GENOMIC DNA]</scope>
    <source>
        <strain evidence="1 2">SAG 245.80</strain>
    </source>
</reference>
<dbReference type="Proteomes" id="UP001445335">
    <property type="component" value="Unassembled WGS sequence"/>
</dbReference>
<dbReference type="AlphaFoldDB" id="A0AAW1S8D8"/>
<evidence type="ECO:0000313" key="2">
    <source>
        <dbReference type="Proteomes" id="UP001445335"/>
    </source>
</evidence>
<dbReference type="EMBL" id="JALJOU010000008">
    <property type="protein sequence ID" value="KAK9842209.1"/>
    <property type="molecule type" value="Genomic_DNA"/>
</dbReference>
<name>A0AAW1S8D8_9CHLO</name>